<dbReference type="PANTHER" id="PTHR37610">
    <property type="entry name" value="CCHC-TYPE DOMAIN-CONTAINING PROTEIN"/>
    <property type="match status" value="1"/>
</dbReference>
<feature type="region of interest" description="Disordered" evidence="1">
    <location>
        <begin position="454"/>
        <end position="473"/>
    </location>
</feature>
<evidence type="ECO:0000313" key="4">
    <source>
        <dbReference type="Proteomes" id="UP000634136"/>
    </source>
</evidence>
<keyword evidence="4" id="KW-1185">Reference proteome</keyword>
<evidence type="ECO:0000313" key="3">
    <source>
        <dbReference type="EMBL" id="KAF7842218.1"/>
    </source>
</evidence>
<accession>A0A834XFC1</accession>
<reference evidence="3" key="1">
    <citation type="submission" date="2020-09" db="EMBL/GenBank/DDBJ databases">
        <title>Genome-Enabled Discovery of Anthraquinone Biosynthesis in Senna tora.</title>
        <authorList>
            <person name="Kang S.-H."/>
            <person name="Pandey R.P."/>
            <person name="Lee C.-M."/>
            <person name="Sim J.-S."/>
            <person name="Jeong J.-T."/>
            <person name="Choi B.-S."/>
            <person name="Jung M."/>
            <person name="Ginzburg D."/>
            <person name="Zhao K."/>
            <person name="Won S.Y."/>
            <person name="Oh T.-J."/>
            <person name="Yu Y."/>
            <person name="Kim N.-H."/>
            <person name="Lee O.R."/>
            <person name="Lee T.-H."/>
            <person name="Bashyal P."/>
            <person name="Kim T.-S."/>
            <person name="Lee W.-H."/>
            <person name="Kawkins C."/>
            <person name="Kim C.-K."/>
            <person name="Kim J.S."/>
            <person name="Ahn B.O."/>
            <person name="Rhee S.Y."/>
            <person name="Sohng J.K."/>
        </authorList>
    </citation>
    <scope>NUCLEOTIDE SEQUENCE</scope>
    <source>
        <tissue evidence="3">Leaf</tissue>
    </source>
</reference>
<dbReference type="AlphaFoldDB" id="A0A834XFC1"/>
<dbReference type="Pfam" id="PF14244">
    <property type="entry name" value="Retrotran_gag_3"/>
    <property type="match status" value="1"/>
</dbReference>
<evidence type="ECO:0000256" key="1">
    <source>
        <dbReference type="SAM" id="MobiDB-lite"/>
    </source>
</evidence>
<feature type="domain" description="Retrotransposon Copia-like N-terminal" evidence="2">
    <location>
        <begin position="68"/>
        <end position="115"/>
    </location>
</feature>
<gene>
    <name evidence="3" type="ORF">G2W53_004516</name>
</gene>
<dbReference type="EMBL" id="JAAIUW010000002">
    <property type="protein sequence ID" value="KAF7842218.1"/>
    <property type="molecule type" value="Genomic_DNA"/>
</dbReference>
<evidence type="ECO:0000259" key="2">
    <source>
        <dbReference type="Pfam" id="PF14244"/>
    </source>
</evidence>
<protein>
    <recommendedName>
        <fullName evidence="2">Retrotransposon Copia-like N-terminal domain-containing protein</fullName>
    </recommendedName>
</protein>
<name>A0A834XFC1_9FABA</name>
<dbReference type="PANTHER" id="PTHR37610:SF40">
    <property type="entry name" value="OS01G0909600 PROTEIN"/>
    <property type="match status" value="1"/>
</dbReference>
<dbReference type="Proteomes" id="UP000634136">
    <property type="component" value="Unassembled WGS sequence"/>
</dbReference>
<feature type="region of interest" description="Disordered" evidence="1">
    <location>
        <begin position="19"/>
        <end position="62"/>
    </location>
</feature>
<dbReference type="InterPro" id="IPR029472">
    <property type="entry name" value="Copia-like_N"/>
</dbReference>
<feature type="compositionally biased region" description="Basic and acidic residues" evidence="1">
    <location>
        <begin position="19"/>
        <end position="31"/>
    </location>
</feature>
<comment type="caution">
    <text evidence="3">The sequence shown here is derived from an EMBL/GenBank/DDBJ whole genome shotgun (WGS) entry which is preliminary data.</text>
</comment>
<organism evidence="3 4">
    <name type="scientific">Senna tora</name>
    <dbReference type="NCBI Taxonomy" id="362788"/>
    <lineage>
        <taxon>Eukaryota</taxon>
        <taxon>Viridiplantae</taxon>
        <taxon>Streptophyta</taxon>
        <taxon>Embryophyta</taxon>
        <taxon>Tracheophyta</taxon>
        <taxon>Spermatophyta</taxon>
        <taxon>Magnoliopsida</taxon>
        <taxon>eudicotyledons</taxon>
        <taxon>Gunneridae</taxon>
        <taxon>Pentapetalae</taxon>
        <taxon>rosids</taxon>
        <taxon>fabids</taxon>
        <taxon>Fabales</taxon>
        <taxon>Fabaceae</taxon>
        <taxon>Caesalpinioideae</taxon>
        <taxon>Cassia clade</taxon>
        <taxon>Senna</taxon>
    </lineage>
</organism>
<dbReference type="OrthoDB" id="1430794at2759"/>
<sequence>MVLFVPCLAREISHGIRAEPVKKGESEDRFKKPTNPLQDSKHEPRFMAEERSLTTGASKDGEGVYRLHNSDHPGMALVNTTLDGKNYFAWSIAMRTALEAKDKVGFVDGSVPEPEDAAEHKKWKMVDLMVKTWVTNSLSKEIADTFVYYLSTKALWDVLARRYGVRNAPHIYQIQRHTSSVRQGGDSVTLYYNKLHRCWDEMDRVMPAPTCSCSKCTCGLNKKITDIMASIRLLQFLMGLNPVYNVVRTQILNLDPLLCVDSAYAIFITDEAQREIGMTYSNNMDNSSLMLVKTQQGKNDNTFKKREQSKKDKVCEHCNGIGHTKETCFKIRGYPEWWKELKDRRAAVGKKTISNLVADKNVGETPINQEADTIAKGDLTNVVSYLLKEVQRLGKNKASGSKDEQVHFANLHDFAENKKTLVSRDVIFYEQEFPFASSLKDSNLPLPLVPVTADSDDSDPLSLPSPTLPETMLPTVVPNSRPELYAANPRTLNNPLVHDNNQMDNTHTLPYLLTMTLHLEPALGQPHLLTMTLHLEPVLGRKRLPHGYKITYVYPSTMKLMLAAKQLFLLPTTLHS</sequence>
<feature type="compositionally biased region" description="Low complexity" evidence="1">
    <location>
        <begin position="460"/>
        <end position="473"/>
    </location>
</feature>
<proteinExistence type="predicted"/>
<feature type="compositionally biased region" description="Basic and acidic residues" evidence="1">
    <location>
        <begin position="39"/>
        <end position="52"/>
    </location>
</feature>